<evidence type="ECO:0000256" key="1">
    <source>
        <dbReference type="SAM" id="SignalP"/>
    </source>
</evidence>
<feature type="chain" id="PRO_5041301693" evidence="1">
    <location>
        <begin position="17"/>
        <end position="495"/>
    </location>
</feature>
<feature type="non-terminal residue" evidence="2">
    <location>
        <position position="495"/>
    </location>
</feature>
<protein>
    <submittedName>
        <fullName evidence="2">Uncharacterized protein</fullName>
    </submittedName>
</protein>
<organism evidence="2 3">
    <name type="scientific">Mesorhabditis spiculigera</name>
    <dbReference type="NCBI Taxonomy" id="96644"/>
    <lineage>
        <taxon>Eukaryota</taxon>
        <taxon>Metazoa</taxon>
        <taxon>Ecdysozoa</taxon>
        <taxon>Nematoda</taxon>
        <taxon>Chromadorea</taxon>
        <taxon>Rhabditida</taxon>
        <taxon>Rhabditina</taxon>
        <taxon>Rhabditomorpha</taxon>
        <taxon>Rhabditoidea</taxon>
        <taxon>Rhabditidae</taxon>
        <taxon>Mesorhabditinae</taxon>
        <taxon>Mesorhabditis</taxon>
    </lineage>
</organism>
<evidence type="ECO:0000313" key="3">
    <source>
        <dbReference type="Proteomes" id="UP001177023"/>
    </source>
</evidence>
<keyword evidence="1" id="KW-0732">Signal</keyword>
<evidence type="ECO:0000313" key="2">
    <source>
        <dbReference type="EMBL" id="CAJ0563964.1"/>
    </source>
</evidence>
<sequence length="495" mass="56508">MRALFVFALLLHTATSIKLPDGWVIRESDEIFSDLSKPCPITVDGIKKMQEQVANPYSLLYGTLARFYMQAVPSLAGKYPEEMKAASEEKAKFEELFKGNVSEAKLTMLKYAANIVNFTITNLDDEELYNVRSHIFQTADIIDGNELLDYQSIFSPRFFNTLIVLPKNILKFFDKIVEEYKADWKEVYRDQPANATLVEEFEDGMNSELEKLKLEHFVHPVNLTLPINLLKLVHLAPKYEVGNATVLLGIFPESEEDFGEFNKNLTELLPKSVPLCQKINLELEQQAQKVLRDLMGVLEKSRTAIKGQDPTLDSALNTANGKITENMDELRQNLTWHLKSTVHREILTVLDAMSPGERRSLRKFVGVLARFMLRQQLRKGGYRFWSALKTTTPNIQILTNTIKEAFSNVTANVRESAKTLLPLAKEKVKNDEFWASVSRLASVLDAKMAGLTQMQSMKVHLAYPVPILLLINDIPDQELEFFKSQKVEEEEEEKR</sequence>
<proteinExistence type="predicted"/>
<dbReference type="EMBL" id="CATQJA010000764">
    <property type="protein sequence ID" value="CAJ0563964.1"/>
    <property type="molecule type" value="Genomic_DNA"/>
</dbReference>
<dbReference type="Proteomes" id="UP001177023">
    <property type="component" value="Unassembled WGS sequence"/>
</dbReference>
<keyword evidence="3" id="KW-1185">Reference proteome</keyword>
<comment type="caution">
    <text evidence="2">The sequence shown here is derived from an EMBL/GenBank/DDBJ whole genome shotgun (WGS) entry which is preliminary data.</text>
</comment>
<accession>A0AA36C898</accession>
<gene>
    <name evidence="2" type="ORF">MSPICULIGERA_LOCUS2664</name>
</gene>
<reference evidence="2" key="1">
    <citation type="submission" date="2023-06" db="EMBL/GenBank/DDBJ databases">
        <authorList>
            <person name="Delattre M."/>
        </authorList>
    </citation>
    <scope>NUCLEOTIDE SEQUENCE</scope>
    <source>
        <strain evidence="2">AF72</strain>
    </source>
</reference>
<dbReference type="AlphaFoldDB" id="A0AA36C898"/>
<feature type="signal peptide" evidence="1">
    <location>
        <begin position="1"/>
        <end position="16"/>
    </location>
</feature>
<name>A0AA36C898_9BILA</name>